<evidence type="ECO:0000256" key="1">
    <source>
        <dbReference type="SAM" id="MobiDB-lite"/>
    </source>
</evidence>
<dbReference type="OMA" id="REYHAIC"/>
<dbReference type="HOGENOM" id="CLU_461499_0_0_1"/>
<dbReference type="VEuPathDB" id="FungiDB:PV10_02539"/>
<protein>
    <recommendedName>
        <fullName evidence="2">Sfi1 spindle body domain-containing protein</fullName>
    </recommendedName>
</protein>
<dbReference type="EMBL" id="KN847521">
    <property type="protein sequence ID" value="KIV94807.1"/>
    <property type="molecule type" value="Genomic_DNA"/>
</dbReference>
<gene>
    <name evidence="3" type="ORF">PV10_02539</name>
</gene>
<dbReference type="STRING" id="212818.A0A0D1ZJJ9"/>
<evidence type="ECO:0000313" key="3">
    <source>
        <dbReference type="EMBL" id="KIV94807.1"/>
    </source>
</evidence>
<evidence type="ECO:0000259" key="2">
    <source>
        <dbReference type="Pfam" id="PF08457"/>
    </source>
</evidence>
<accession>A0A0D1ZJJ9</accession>
<keyword evidence="4" id="KW-1185">Reference proteome</keyword>
<sequence>MSPEELASFARAISNFPQEHIDHLYQLLLRLQETHVDPELDLIRSEYHALSSEDGIDTLPNDPYLQWLIDLFNSDAHSSLYTNFLDVLDEAHIDITDAGTNTDVETDHGRHAGPMVASWEPRPFERSHSPDTFNEHDPRWRQAIALDHRKLASQALEAWRDGLQRKREALLDYEDARANEFADQFYHKTLARKAVSHWRNTVKEMQNLERVAIEHRARKDAITALTSWTLGAREGLFKRVRDERLLYSSLGMWQGKVDAIREMQQKADIQYETHVTQQVLVKLFTTTSQLQEDQTQAALTYKQILSRKILRLWRAQLNNLGALEKKRESLMSTFAGRHVLRLWYDRTRSQIDEKQALLAREQMLKVKFFRRWQAYVKQSKEAKYTTAYQRMRRKVKVGIATAVLTNWRQQVSKIRRMRDVADEFRARRNVEAEHRLALVAIMSMYNRTQQVDNSLQQAQKFRREKIIARLEIFGNRWLLPTRQIMVNQRTADNYHSIKTAGYTLSRLRSWRNVTYRVKRLEDDADRLTQRNERKRTADLLQKWRRGAIKLNSEVQGIEERLLPVTPAARRSQLLASTTPAYTPASALFRKTRALKGYREEDED</sequence>
<feature type="compositionally biased region" description="Basic and acidic residues" evidence="1">
    <location>
        <begin position="122"/>
        <end position="135"/>
    </location>
</feature>
<organism evidence="3 4">
    <name type="scientific">Exophiala mesophila</name>
    <name type="common">Black yeast-like fungus</name>
    <dbReference type="NCBI Taxonomy" id="212818"/>
    <lineage>
        <taxon>Eukaryota</taxon>
        <taxon>Fungi</taxon>
        <taxon>Dikarya</taxon>
        <taxon>Ascomycota</taxon>
        <taxon>Pezizomycotina</taxon>
        <taxon>Eurotiomycetes</taxon>
        <taxon>Chaetothyriomycetidae</taxon>
        <taxon>Chaetothyriales</taxon>
        <taxon>Herpotrichiellaceae</taxon>
        <taxon>Exophiala</taxon>
    </lineage>
</organism>
<feature type="domain" description="Sfi1 spindle body" evidence="2">
    <location>
        <begin position="287"/>
        <end position="544"/>
    </location>
</feature>
<dbReference type="GeneID" id="27320384"/>
<dbReference type="RefSeq" id="XP_016226381.1">
    <property type="nucleotide sequence ID" value="XM_016366863.1"/>
</dbReference>
<dbReference type="Pfam" id="PF08457">
    <property type="entry name" value="Sfi1"/>
    <property type="match status" value="1"/>
</dbReference>
<name>A0A0D1ZJJ9_EXOME</name>
<reference evidence="3 4" key="1">
    <citation type="submission" date="2015-01" db="EMBL/GenBank/DDBJ databases">
        <title>The Genome Sequence of Exophiala mesophila CBS40295.</title>
        <authorList>
            <consortium name="The Broad Institute Genomics Platform"/>
            <person name="Cuomo C."/>
            <person name="de Hoog S."/>
            <person name="Gorbushina A."/>
            <person name="Stielow B."/>
            <person name="Teixiera M."/>
            <person name="Abouelleil A."/>
            <person name="Chapman S.B."/>
            <person name="Priest M."/>
            <person name="Young S.K."/>
            <person name="Wortman J."/>
            <person name="Nusbaum C."/>
            <person name="Birren B."/>
        </authorList>
    </citation>
    <scope>NUCLEOTIDE SEQUENCE [LARGE SCALE GENOMIC DNA]</scope>
    <source>
        <strain evidence="3 4">CBS 40295</strain>
    </source>
</reference>
<dbReference type="Proteomes" id="UP000054302">
    <property type="component" value="Unassembled WGS sequence"/>
</dbReference>
<proteinExistence type="predicted"/>
<evidence type="ECO:0000313" key="4">
    <source>
        <dbReference type="Proteomes" id="UP000054302"/>
    </source>
</evidence>
<dbReference type="InterPro" id="IPR013665">
    <property type="entry name" value="Sfi1_dom"/>
</dbReference>
<dbReference type="AlphaFoldDB" id="A0A0D1ZJJ9"/>
<dbReference type="OrthoDB" id="5215300at2759"/>
<feature type="region of interest" description="Disordered" evidence="1">
    <location>
        <begin position="113"/>
        <end position="135"/>
    </location>
</feature>